<organism evidence="2 3">
    <name type="scientific">Streptomyces parvulus</name>
    <dbReference type="NCBI Taxonomy" id="146923"/>
    <lineage>
        <taxon>Bacteria</taxon>
        <taxon>Bacillati</taxon>
        <taxon>Actinomycetota</taxon>
        <taxon>Actinomycetes</taxon>
        <taxon>Kitasatosporales</taxon>
        <taxon>Streptomycetaceae</taxon>
        <taxon>Streptomyces</taxon>
    </lineage>
</organism>
<evidence type="ECO:0000313" key="3">
    <source>
        <dbReference type="Proteomes" id="UP000253742"/>
    </source>
</evidence>
<gene>
    <name evidence="2" type="ORF">DVZ84_37045</name>
</gene>
<keyword evidence="1" id="KW-0732">Signal</keyword>
<evidence type="ECO:0000313" key="2">
    <source>
        <dbReference type="EMBL" id="RDD84119.1"/>
    </source>
</evidence>
<feature type="chain" id="PRO_5038863465" evidence="1">
    <location>
        <begin position="23"/>
        <end position="141"/>
    </location>
</feature>
<sequence length="141" mass="14497">MNKIMRALGIAVAAIAFTMSNAATSSAAVSQDGTAYAKPVGGSFPAKAHFKAYGEVFTISDLKADGRSGIGVLSYGSAASTYYYWNHSGSGTTITKDLDIAEGTPLHIWSCTGNFQGTPTGGLDWSSGCNPNTDAGTSVWA</sequence>
<dbReference type="AlphaFoldDB" id="A0A369V0M9"/>
<dbReference type="RefSeq" id="WP_114533898.1">
    <property type="nucleotide sequence ID" value="NZ_JBHYWK010000007.1"/>
</dbReference>
<reference evidence="2 3" key="1">
    <citation type="submission" date="2018-07" db="EMBL/GenBank/DDBJ databases">
        <title>Genome guided investigation of antibiotics producing actinomycetales strain isolated from a Macau mangrove ecosystem.</title>
        <authorList>
            <person name="Hu D."/>
        </authorList>
    </citation>
    <scope>NUCLEOTIDE SEQUENCE [LARGE SCALE GENOMIC DNA]</scope>
    <source>
        <strain evidence="2 3">2297</strain>
    </source>
</reference>
<dbReference type="Proteomes" id="UP000253742">
    <property type="component" value="Unassembled WGS sequence"/>
</dbReference>
<protein>
    <submittedName>
        <fullName evidence="2">Uncharacterized protein</fullName>
    </submittedName>
</protein>
<comment type="caution">
    <text evidence="2">The sequence shown here is derived from an EMBL/GenBank/DDBJ whole genome shotgun (WGS) entry which is preliminary data.</text>
</comment>
<dbReference type="OrthoDB" id="4260918at2"/>
<proteinExistence type="predicted"/>
<name>A0A369V0M9_9ACTN</name>
<feature type="signal peptide" evidence="1">
    <location>
        <begin position="1"/>
        <end position="22"/>
    </location>
</feature>
<accession>A0A369V0M9</accession>
<dbReference type="EMBL" id="QQBH01000051">
    <property type="protein sequence ID" value="RDD84119.1"/>
    <property type="molecule type" value="Genomic_DNA"/>
</dbReference>
<evidence type="ECO:0000256" key="1">
    <source>
        <dbReference type="SAM" id="SignalP"/>
    </source>
</evidence>